<comment type="caution">
    <text evidence="8">The sequence shown here is derived from an EMBL/GenBank/DDBJ whole genome shotgun (WGS) entry which is preliminary data.</text>
</comment>
<dbReference type="PANTHER" id="PTHR33048:SF110">
    <property type="entry name" value="UBID FAMILY DECARBOXYLASE"/>
    <property type="match status" value="1"/>
</dbReference>
<name>A0A8H3YS60_VENIN</name>
<evidence type="ECO:0000259" key="7">
    <source>
        <dbReference type="Pfam" id="PF20684"/>
    </source>
</evidence>
<dbReference type="InterPro" id="IPR052337">
    <property type="entry name" value="SAT4-like"/>
</dbReference>
<evidence type="ECO:0000256" key="5">
    <source>
        <dbReference type="ARBA" id="ARBA00038359"/>
    </source>
</evidence>
<sequence>MPSNPTASQLLTESIIFWSLGLALFGCRLWSRAILKKSWKRLQADDYMMVVTFIFYTTLLVLLQLSGRYATNQIQPSQLASILADPQQIANRIIGSKIVVASNQCYLLTLWGVKACLLTLYYNMTLDTPHHLLVKITIAYCALSLLAIELTYSLALCHPFSQYWAVPVKNPQCATYTHYCIIQMVFNITSDMLMLCIPLPFIIHSNLPLFKRTMLIAVFSLGLFVVLAAVLNKYFNFAAPRVTVYMIWDIRETGTSVMVANVMCLWPLVRKVTGWSAFLRRSSGGSLTEVSAEVLMPEEAGTGFGLKGLASSGEGNGGYGDLEGGGRGRCGTI</sequence>
<keyword evidence="3 6" id="KW-1133">Transmembrane helix</keyword>
<dbReference type="EMBL" id="WNWQ01000296">
    <property type="protein sequence ID" value="KAE9971379.1"/>
    <property type="molecule type" value="Genomic_DNA"/>
</dbReference>
<evidence type="ECO:0000313" key="9">
    <source>
        <dbReference type="Proteomes" id="UP000433883"/>
    </source>
</evidence>
<dbReference type="Pfam" id="PF20684">
    <property type="entry name" value="Fung_rhodopsin"/>
    <property type="match status" value="1"/>
</dbReference>
<feature type="transmembrane region" description="Helical" evidence="6">
    <location>
        <begin position="215"/>
        <end position="235"/>
    </location>
</feature>
<comment type="subcellular location">
    <subcellularLocation>
        <location evidence="1">Membrane</location>
        <topology evidence="1">Multi-pass membrane protein</topology>
    </subcellularLocation>
</comment>
<evidence type="ECO:0000256" key="4">
    <source>
        <dbReference type="ARBA" id="ARBA00023136"/>
    </source>
</evidence>
<keyword evidence="4 6" id="KW-0472">Membrane</keyword>
<dbReference type="AlphaFoldDB" id="A0A8H3YS60"/>
<feature type="transmembrane region" description="Helical" evidence="6">
    <location>
        <begin position="176"/>
        <end position="203"/>
    </location>
</feature>
<dbReference type="PANTHER" id="PTHR33048">
    <property type="entry name" value="PTH11-LIKE INTEGRAL MEMBRANE PROTEIN (AFU_ORTHOLOGUE AFUA_5G11245)"/>
    <property type="match status" value="1"/>
</dbReference>
<feature type="domain" description="Rhodopsin" evidence="7">
    <location>
        <begin position="28"/>
        <end position="270"/>
    </location>
</feature>
<evidence type="ECO:0000256" key="6">
    <source>
        <dbReference type="SAM" id="Phobius"/>
    </source>
</evidence>
<feature type="transmembrane region" description="Helical" evidence="6">
    <location>
        <begin position="15"/>
        <end position="35"/>
    </location>
</feature>
<evidence type="ECO:0000313" key="8">
    <source>
        <dbReference type="EMBL" id="KAE9971379.1"/>
    </source>
</evidence>
<feature type="transmembrane region" description="Helical" evidence="6">
    <location>
        <begin position="136"/>
        <end position="156"/>
    </location>
</feature>
<reference evidence="8 9" key="1">
    <citation type="submission" date="2019-11" db="EMBL/GenBank/DDBJ databases">
        <title>Venturia inaequalis Genome Resource.</title>
        <authorList>
            <person name="Lichtner F.J."/>
        </authorList>
    </citation>
    <scope>NUCLEOTIDE SEQUENCE [LARGE SCALE GENOMIC DNA]</scope>
    <source>
        <strain evidence="8">Bline_iso_100314</strain>
    </source>
</reference>
<organism evidence="8 9">
    <name type="scientific">Venturia inaequalis</name>
    <name type="common">Apple scab fungus</name>
    <dbReference type="NCBI Taxonomy" id="5025"/>
    <lineage>
        <taxon>Eukaryota</taxon>
        <taxon>Fungi</taxon>
        <taxon>Dikarya</taxon>
        <taxon>Ascomycota</taxon>
        <taxon>Pezizomycotina</taxon>
        <taxon>Dothideomycetes</taxon>
        <taxon>Pleosporomycetidae</taxon>
        <taxon>Venturiales</taxon>
        <taxon>Venturiaceae</taxon>
        <taxon>Venturia</taxon>
    </lineage>
</organism>
<proteinExistence type="inferred from homology"/>
<evidence type="ECO:0000256" key="2">
    <source>
        <dbReference type="ARBA" id="ARBA00022692"/>
    </source>
</evidence>
<gene>
    <name evidence="8" type="ORF">BLS_004467</name>
</gene>
<keyword evidence="2 6" id="KW-0812">Transmembrane</keyword>
<accession>A0A8H3YS60</accession>
<evidence type="ECO:0000256" key="1">
    <source>
        <dbReference type="ARBA" id="ARBA00004141"/>
    </source>
</evidence>
<comment type="similarity">
    <text evidence="5">Belongs to the SAT4 family.</text>
</comment>
<dbReference type="InterPro" id="IPR049326">
    <property type="entry name" value="Rhodopsin_dom_fungi"/>
</dbReference>
<dbReference type="GO" id="GO:0016020">
    <property type="term" value="C:membrane"/>
    <property type="evidence" value="ECO:0007669"/>
    <property type="project" value="UniProtKB-SubCell"/>
</dbReference>
<feature type="transmembrane region" description="Helical" evidence="6">
    <location>
        <begin position="47"/>
        <end position="67"/>
    </location>
</feature>
<dbReference type="Proteomes" id="UP000433883">
    <property type="component" value="Unassembled WGS sequence"/>
</dbReference>
<protein>
    <recommendedName>
        <fullName evidence="7">Rhodopsin domain-containing protein</fullName>
    </recommendedName>
</protein>
<evidence type="ECO:0000256" key="3">
    <source>
        <dbReference type="ARBA" id="ARBA00022989"/>
    </source>
</evidence>